<dbReference type="GO" id="GO:0004180">
    <property type="term" value="F:carboxypeptidase activity"/>
    <property type="evidence" value="ECO:0007669"/>
    <property type="project" value="UniProtKB-KW"/>
</dbReference>
<dbReference type="SUPFAM" id="SSF49464">
    <property type="entry name" value="Carboxypeptidase regulatory domain-like"/>
    <property type="match status" value="1"/>
</dbReference>
<reference evidence="2 4" key="1">
    <citation type="submission" date="2018-08" db="EMBL/GenBank/DDBJ databases">
        <title>Proposal of Muricauda 72 sp.nov. and Muricauda NH166 sp.nov., isolated from seawater.</title>
        <authorList>
            <person name="Cheng H."/>
            <person name="Wu Y.-H."/>
            <person name="Guo L.-L."/>
            <person name="Xu X.-W."/>
        </authorList>
    </citation>
    <scope>NUCLEOTIDE SEQUENCE [LARGE SCALE GENOMIC DNA]</scope>
    <source>
        <strain evidence="2 4">NH166</strain>
    </source>
</reference>
<dbReference type="Proteomes" id="UP000284189">
    <property type="component" value="Unassembled WGS sequence"/>
</dbReference>
<protein>
    <submittedName>
        <fullName evidence="2">Carboxypeptidase-like regulatory domain-containing protein</fullName>
    </submittedName>
</protein>
<dbReference type="AlphaFoldDB" id="A0A418NAZ8"/>
<evidence type="ECO:0000313" key="3">
    <source>
        <dbReference type="EMBL" id="TXK06972.1"/>
    </source>
</evidence>
<sequence length="340" mass="39097">MLSLKRLMALIFFLIGAVSMAQEIQGKVFDSNTKEPIVGASVYFNASSIGTITDEEGNFKLGLPYENNAILVVRHIGYVTRKVIDPSTDSTLQLGLTEDIQNLSEVVLTSDPFTRKEKMKVFKLEFLGDTRAGRSCEILNEDQIKLYFNSYNNTLEAYCEAPIKVRNGFMGYVIYFDIEEFKVSFREKSLRRIDNIFHTLIDGSTQFFDVSEGDPKILERREKAYLGSTVHFMRSCWHGDVESQNFSLKRNFKEASIKDMFNNVEEDVSKDLKKVRFLDKQFVIYFKNKGNYRSTLKIAELDSIYSIDIYGNYTPYKGLVFGGYMANFRIGDMLPMDYGM</sequence>
<dbReference type="EMBL" id="QXFJ01000009">
    <property type="protein sequence ID" value="RIV73166.1"/>
    <property type="molecule type" value="Genomic_DNA"/>
</dbReference>
<name>A0A418NAZ8_9FLAO</name>
<gene>
    <name evidence="2" type="ORF">D2U88_03200</name>
    <name evidence="3" type="ORF">FQ019_03170</name>
</gene>
<dbReference type="Proteomes" id="UP000321528">
    <property type="component" value="Unassembled WGS sequence"/>
</dbReference>
<dbReference type="EMBL" id="VNWL01000008">
    <property type="protein sequence ID" value="TXK06972.1"/>
    <property type="molecule type" value="Genomic_DNA"/>
</dbReference>
<evidence type="ECO:0000256" key="1">
    <source>
        <dbReference type="SAM" id="SignalP"/>
    </source>
</evidence>
<reference evidence="3 5" key="2">
    <citation type="submission" date="2019-07" db="EMBL/GenBank/DDBJ databases">
        <title>Draft genome of two Muricauda strains isolated from deep sea.</title>
        <authorList>
            <person name="Sun C."/>
        </authorList>
    </citation>
    <scope>NUCLEOTIDE SEQUENCE [LARGE SCALE GENOMIC DNA]</scope>
    <source>
        <strain evidence="3 5">NH166</strain>
    </source>
</reference>
<keyword evidence="5" id="KW-1185">Reference proteome</keyword>
<organism evidence="2 4">
    <name type="scientific">Flagellimonas aequoris</name>
    <dbReference type="NCBI Taxonomy" id="2306997"/>
    <lineage>
        <taxon>Bacteria</taxon>
        <taxon>Pseudomonadati</taxon>
        <taxon>Bacteroidota</taxon>
        <taxon>Flavobacteriia</taxon>
        <taxon>Flavobacteriales</taxon>
        <taxon>Flavobacteriaceae</taxon>
        <taxon>Flagellimonas</taxon>
    </lineage>
</organism>
<dbReference type="OrthoDB" id="1223654at2"/>
<keyword evidence="2" id="KW-0645">Protease</keyword>
<keyword evidence="1" id="KW-0732">Signal</keyword>
<dbReference type="InterPro" id="IPR008969">
    <property type="entry name" value="CarboxyPept-like_regulatory"/>
</dbReference>
<evidence type="ECO:0000313" key="2">
    <source>
        <dbReference type="EMBL" id="RIV73166.1"/>
    </source>
</evidence>
<evidence type="ECO:0000313" key="4">
    <source>
        <dbReference type="Proteomes" id="UP000284189"/>
    </source>
</evidence>
<keyword evidence="2" id="KW-0378">Hydrolase</keyword>
<feature type="signal peptide" evidence="1">
    <location>
        <begin position="1"/>
        <end position="21"/>
    </location>
</feature>
<dbReference type="Gene3D" id="2.60.40.1120">
    <property type="entry name" value="Carboxypeptidase-like, regulatory domain"/>
    <property type="match status" value="1"/>
</dbReference>
<evidence type="ECO:0000313" key="5">
    <source>
        <dbReference type="Proteomes" id="UP000321528"/>
    </source>
</evidence>
<keyword evidence="2" id="KW-0121">Carboxypeptidase</keyword>
<feature type="chain" id="PRO_5019267408" evidence="1">
    <location>
        <begin position="22"/>
        <end position="340"/>
    </location>
</feature>
<accession>A0A418NAZ8</accession>
<comment type="caution">
    <text evidence="2">The sequence shown here is derived from an EMBL/GenBank/DDBJ whole genome shotgun (WGS) entry which is preliminary data.</text>
</comment>
<dbReference type="Pfam" id="PF13715">
    <property type="entry name" value="CarbopepD_reg_2"/>
    <property type="match status" value="1"/>
</dbReference>
<proteinExistence type="predicted"/>